<dbReference type="OrthoDB" id="4045883at2759"/>
<comment type="caution">
    <text evidence="2">The sequence shown here is derived from an EMBL/GenBank/DDBJ whole genome shotgun (WGS) entry which is preliminary data.</text>
</comment>
<evidence type="ECO:0000313" key="3">
    <source>
        <dbReference type="Proteomes" id="UP000006968"/>
    </source>
</evidence>
<sequence>MSAPFQEFKVFCSKVGLDLQWVSPQSPKSLSEDNPSESPPAVHEIKQEKSNGSTDSYFDGFKNAQFWNVFKKKSSPDNPPEEGCSETNPGQVHNNTPETNANIMGCSNQDNFTTINGLLATSSVQRKDGNSAIATSCSHNNTCATVSRASTSHVNLLSRIGSLVPSSPTKPNNITAPSTAASTYTNNESVPSLASSVSTSSSVYSSWDSHHPASSTGAYTSLDPEAPRLKYSRAKDCRPIEANGSAVLFDISRKSTTDNLNCHKRSQNHCNLDTLLRESVITDAPPHEIAISSLTTRLQDAYCSRCSTAAFTESNSTVTTAIPSYMEEYLNKPRNCFEKTMGKYCPLFLRGTKNIDYDSCEFMFERKMIAVQYLLLDEHSEPRTYYNPSNKTVPFWKRLFNFDTMPSYDQLLDEAEHCFNSYQYRYEGFQKIEPYSMFCPWKNTQTEIDLVLDHIHFSLDVGRKRSLERRGNITLDTLDSEINHDIRIRPYQPFPSDNLVYEDLTHPAEQSLVVSPDASLIERAYQALVAICEKSSSPPNDFPTPNPSSAPQLSVPVPVSHTPCRLLLVRECCTATESETNKSFWFNLKRRNIKVTVPAPPPQCATKNLLQKWFLPLIHQ</sequence>
<organism evidence="2 3">
    <name type="scientific">Saccharomyces arboricola (strain H-6 / AS 2.3317 / CBS 10644)</name>
    <name type="common">Yeast</name>
    <dbReference type="NCBI Taxonomy" id="1160507"/>
    <lineage>
        <taxon>Eukaryota</taxon>
        <taxon>Fungi</taxon>
        <taxon>Dikarya</taxon>
        <taxon>Ascomycota</taxon>
        <taxon>Saccharomycotina</taxon>
        <taxon>Saccharomycetes</taxon>
        <taxon>Saccharomycetales</taxon>
        <taxon>Saccharomycetaceae</taxon>
        <taxon>Saccharomyces</taxon>
    </lineage>
</organism>
<dbReference type="HOGENOM" id="CLU_030375_0_0_1"/>
<dbReference type="EMBL" id="ALIE01000171">
    <property type="protein sequence ID" value="EJS41925.1"/>
    <property type="molecule type" value="Genomic_DNA"/>
</dbReference>
<evidence type="ECO:0000313" key="2">
    <source>
        <dbReference type="EMBL" id="EJS41925.1"/>
    </source>
</evidence>
<gene>
    <name evidence="2" type="ORF">SU7_3011</name>
</gene>
<name>J8PIH4_SACAR</name>
<feature type="region of interest" description="Disordered" evidence="1">
    <location>
        <begin position="164"/>
        <end position="192"/>
    </location>
</feature>
<proteinExistence type="predicted"/>
<feature type="region of interest" description="Disordered" evidence="1">
    <location>
        <begin position="71"/>
        <end position="101"/>
    </location>
</feature>
<accession>J8PIH4</accession>
<feature type="compositionally biased region" description="Polar residues" evidence="1">
    <location>
        <begin position="85"/>
        <end position="101"/>
    </location>
</feature>
<protein>
    <submittedName>
        <fullName evidence="2">YNL034W</fullName>
    </submittedName>
</protein>
<keyword evidence="3" id="KW-1185">Reference proteome</keyword>
<feature type="region of interest" description="Disordered" evidence="1">
    <location>
        <begin position="24"/>
        <end position="54"/>
    </location>
</feature>
<feature type="compositionally biased region" description="Polar residues" evidence="1">
    <location>
        <begin position="164"/>
        <end position="188"/>
    </location>
</feature>
<evidence type="ECO:0000256" key="1">
    <source>
        <dbReference type="SAM" id="MobiDB-lite"/>
    </source>
</evidence>
<feature type="compositionally biased region" description="Polar residues" evidence="1">
    <location>
        <begin position="24"/>
        <end position="33"/>
    </location>
</feature>
<reference evidence="2 3" key="1">
    <citation type="journal article" date="2013" name="BMC Genomics">
        <title>High quality de novo sequencing and assembly of the Saccharomyces arboricolus genome.</title>
        <authorList>
            <person name="Liti G."/>
            <person name="Nguyen Ba A.N."/>
            <person name="Blythe M."/>
            <person name="Mueller C.A."/>
            <person name="Bergstroem A."/>
            <person name="Cubillos F.A."/>
            <person name="Dafhnis-Calas F."/>
            <person name="Khoshraftar S."/>
            <person name="Malla S."/>
            <person name="Mehta N."/>
            <person name="Siow C.C."/>
            <person name="Warringer J."/>
            <person name="Moses A.M."/>
            <person name="Louis E.J."/>
            <person name="Nieduszynski C.A."/>
        </authorList>
    </citation>
    <scope>NUCLEOTIDE SEQUENCE [LARGE SCALE GENOMIC DNA]</scope>
    <source>
        <strain evidence="3">H-6 / AS 2.3317 / CBS 10644</strain>
    </source>
</reference>
<dbReference type="AlphaFoldDB" id="J8PIH4"/>
<dbReference type="Proteomes" id="UP000006968">
    <property type="component" value="Chromosome XIV"/>
</dbReference>